<keyword evidence="4 6" id="KW-0808">Transferase</keyword>
<keyword evidence="3 6" id="KW-0489">Methyltransferase</keyword>
<evidence type="ECO:0000256" key="3">
    <source>
        <dbReference type="ARBA" id="ARBA00022603"/>
    </source>
</evidence>
<evidence type="ECO:0000313" key="8">
    <source>
        <dbReference type="Proteomes" id="UP000746751"/>
    </source>
</evidence>
<dbReference type="SUPFAM" id="SSF53335">
    <property type="entry name" value="S-adenosyl-L-methionine-dependent methyltransferases"/>
    <property type="match status" value="1"/>
</dbReference>
<comment type="caution">
    <text evidence="6">Lacks conserved residue(s) required for the propagation of feature annotation.</text>
</comment>
<dbReference type="PIRSF" id="PIRSF003078">
    <property type="entry name" value="GidB"/>
    <property type="match status" value="1"/>
</dbReference>
<comment type="subcellular location">
    <subcellularLocation>
        <location evidence="6">Cytoplasm</location>
    </subcellularLocation>
</comment>
<comment type="function">
    <text evidence="6">Specifically methylates the N7 position of a guanine in 16S rRNA.</text>
</comment>
<reference evidence="7" key="2">
    <citation type="submission" date="2021-09" db="EMBL/GenBank/DDBJ databases">
        <authorList>
            <person name="Gilroy R."/>
        </authorList>
    </citation>
    <scope>NUCLEOTIDE SEQUENCE</scope>
    <source>
        <strain evidence="7">ChiGjej2B2-7701</strain>
    </source>
</reference>
<dbReference type="NCBIfam" id="TIGR00138">
    <property type="entry name" value="rsmG_gidB"/>
    <property type="match status" value="1"/>
</dbReference>
<feature type="binding site" evidence="6">
    <location>
        <begin position="147"/>
        <end position="148"/>
    </location>
    <ligand>
        <name>S-adenosyl-L-methionine</name>
        <dbReference type="ChEBI" id="CHEBI:59789"/>
    </ligand>
</feature>
<reference evidence="7" key="1">
    <citation type="journal article" date="2021" name="PeerJ">
        <title>Extensive microbial diversity within the chicken gut microbiome revealed by metagenomics and culture.</title>
        <authorList>
            <person name="Gilroy R."/>
            <person name="Ravi A."/>
            <person name="Getino M."/>
            <person name="Pursley I."/>
            <person name="Horton D.L."/>
            <person name="Alikhan N.F."/>
            <person name="Baker D."/>
            <person name="Gharbi K."/>
            <person name="Hall N."/>
            <person name="Watson M."/>
            <person name="Adriaenssens E.M."/>
            <person name="Foster-Nyarko E."/>
            <person name="Jarju S."/>
            <person name="Secka A."/>
            <person name="Antonio M."/>
            <person name="Oren A."/>
            <person name="Chaudhuri R.R."/>
            <person name="La Ragione R."/>
            <person name="Hildebrand F."/>
            <person name="Pallen M.J."/>
        </authorList>
    </citation>
    <scope>NUCLEOTIDE SEQUENCE</scope>
    <source>
        <strain evidence="7">ChiGjej2B2-7701</strain>
    </source>
</reference>
<sequence>MASSDRPIILAPLETSESDINRLADRLISLASSCHVELTLDQARLCVEHLLYVEQINQYINLTRITDINEALVLHILDSLSLVPLIDATVTRFLDMGTGAGFPGVPLHVATGLPGVLLDSVGKKIKAVNACLKQLGMDRITGVHDRLESYAAENKKAFDLVVARAVAPLPILIEYASPFLKHNGQLLISKGNPDPEELVQGRSAAKLCGMELQVHESFDLPDGFGHRELYSFVQVSKPTIKLPRSVGEARKRPLGQ</sequence>
<evidence type="ECO:0000256" key="1">
    <source>
        <dbReference type="ARBA" id="ARBA00022490"/>
    </source>
</evidence>
<feature type="binding site" evidence="6">
    <location>
        <position position="97"/>
    </location>
    <ligand>
        <name>S-adenosyl-L-methionine</name>
        <dbReference type="ChEBI" id="CHEBI:59789"/>
    </ligand>
</feature>
<dbReference type="EMBL" id="DYVF01000069">
    <property type="protein sequence ID" value="HJG31927.1"/>
    <property type="molecule type" value="Genomic_DNA"/>
</dbReference>
<keyword evidence="5 6" id="KW-0949">S-adenosyl-L-methionine</keyword>
<feature type="binding site" evidence="6">
    <location>
        <position position="102"/>
    </location>
    <ligand>
        <name>S-adenosyl-L-methionine</name>
        <dbReference type="ChEBI" id="CHEBI:59789"/>
    </ligand>
</feature>
<organism evidence="7 8">
    <name type="scientific">Collinsella ihumii</name>
    <dbReference type="NCBI Taxonomy" id="1720204"/>
    <lineage>
        <taxon>Bacteria</taxon>
        <taxon>Bacillati</taxon>
        <taxon>Actinomycetota</taxon>
        <taxon>Coriobacteriia</taxon>
        <taxon>Coriobacteriales</taxon>
        <taxon>Coriobacteriaceae</taxon>
        <taxon>Collinsella</taxon>
    </lineage>
</organism>
<dbReference type="GO" id="GO:0070043">
    <property type="term" value="F:rRNA (guanine-N7-)-methyltransferase activity"/>
    <property type="evidence" value="ECO:0007669"/>
    <property type="project" value="UniProtKB-UniRule"/>
</dbReference>
<dbReference type="EC" id="2.1.1.-" evidence="6"/>
<comment type="caution">
    <text evidence="7">The sequence shown here is derived from an EMBL/GenBank/DDBJ whole genome shotgun (WGS) entry which is preliminary data.</text>
</comment>
<dbReference type="Pfam" id="PF02527">
    <property type="entry name" value="GidB"/>
    <property type="match status" value="1"/>
</dbReference>
<dbReference type="Proteomes" id="UP000746751">
    <property type="component" value="Unassembled WGS sequence"/>
</dbReference>
<dbReference type="InterPro" id="IPR029063">
    <property type="entry name" value="SAM-dependent_MTases_sf"/>
</dbReference>
<dbReference type="AlphaFoldDB" id="A0A921ITT5"/>
<evidence type="ECO:0000256" key="6">
    <source>
        <dbReference type="HAMAP-Rule" id="MF_00074"/>
    </source>
</evidence>
<dbReference type="Gene3D" id="3.40.50.150">
    <property type="entry name" value="Vaccinia Virus protein VP39"/>
    <property type="match status" value="1"/>
</dbReference>
<accession>A0A921ITT5</accession>
<protein>
    <recommendedName>
        <fullName evidence="6">Ribosomal RNA small subunit methyltransferase G</fullName>
        <ecNumber evidence="6">2.1.1.-</ecNumber>
    </recommendedName>
    <alternativeName>
        <fullName evidence="6">16S rRNA 7-methylguanosine methyltransferase</fullName>
        <shortName evidence="6">16S rRNA m7G methyltransferase</shortName>
    </alternativeName>
</protein>
<dbReference type="GO" id="GO:0005829">
    <property type="term" value="C:cytosol"/>
    <property type="evidence" value="ECO:0007669"/>
    <property type="project" value="TreeGrafter"/>
</dbReference>
<proteinExistence type="inferred from homology"/>
<keyword evidence="1 6" id="KW-0963">Cytoplasm</keyword>
<dbReference type="HAMAP" id="MF_00074">
    <property type="entry name" value="16SrRNA_methyltr_G"/>
    <property type="match status" value="1"/>
</dbReference>
<comment type="similarity">
    <text evidence="6">Belongs to the methyltransferase superfamily. RNA methyltransferase RsmG family.</text>
</comment>
<dbReference type="PANTHER" id="PTHR31760:SF0">
    <property type="entry name" value="S-ADENOSYL-L-METHIONINE-DEPENDENT METHYLTRANSFERASES SUPERFAMILY PROTEIN"/>
    <property type="match status" value="1"/>
</dbReference>
<evidence type="ECO:0000256" key="5">
    <source>
        <dbReference type="ARBA" id="ARBA00022691"/>
    </source>
</evidence>
<feature type="binding site" evidence="6">
    <location>
        <position position="164"/>
    </location>
    <ligand>
        <name>S-adenosyl-L-methionine</name>
        <dbReference type="ChEBI" id="CHEBI:59789"/>
    </ligand>
</feature>
<evidence type="ECO:0000313" key="7">
    <source>
        <dbReference type="EMBL" id="HJG31927.1"/>
    </source>
</evidence>
<name>A0A921ITT5_9ACTN</name>
<evidence type="ECO:0000256" key="2">
    <source>
        <dbReference type="ARBA" id="ARBA00022552"/>
    </source>
</evidence>
<dbReference type="InterPro" id="IPR003682">
    <property type="entry name" value="rRNA_ssu_MeTfrase_G"/>
</dbReference>
<dbReference type="PANTHER" id="PTHR31760">
    <property type="entry name" value="S-ADENOSYL-L-METHIONINE-DEPENDENT METHYLTRANSFERASES SUPERFAMILY PROTEIN"/>
    <property type="match status" value="1"/>
</dbReference>
<evidence type="ECO:0000256" key="4">
    <source>
        <dbReference type="ARBA" id="ARBA00022679"/>
    </source>
</evidence>
<gene>
    <name evidence="6 7" type="primary">rsmG</name>
    <name evidence="7" type="ORF">K8U80_11130</name>
</gene>
<keyword evidence="2 6" id="KW-0698">rRNA processing</keyword>